<organism evidence="1 2">
    <name type="scientific">Mytilus coruscus</name>
    <name type="common">Sea mussel</name>
    <dbReference type="NCBI Taxonomy" id="42192"/>
    <lineage>
        <taxon>Eukaryota</taxon>
        <taxon>Metazoa</taxon>
        <taxon>Spiralia</taxon>
        <taxon>Lophotrochozoa</taxon>
        <taxon>Mollusca</taxon>
        <taxon>Bivalvia</taxon>
        <taxon>Autobranchia</taxon>
        <taxon>Pteriomorphia</taxon>
        <taxon>Mytilida</taxon>
        <taxon>Mytiloidea</taxon>
        <taxon>Mytilidae</taxon>
        <taxon>Mytilinae</taxon>
        <taxon>Mytilus</taxon>
    </lineage>
</organism>
<name>A0A6J8B7J9_MYTCO</name>
<dbReference type="AlphaFoldDB" id="A0A6J8B7J9"/>
<sequence length="239" mass="27727">MPGQIRRPYTSYEMRGYDIYPSDVYEEDPYGDVNCPSPPPDPTGRYGAYTPGRVTPGRPGSRINHATQTESRLGYNNDFRYSSPPQMRLQREMTMPARTEDSLDPITRQYYNRLFHRSQSPDMNLNRMGRAGGRWRHITSCFANTGSHMAFVEGTVKQVDNNFMLPKRQPAQKISLSNSMANPRTMYRAPSATKRKPKYNSTYYDHAKNGFKYWYQEQNKPMDLASSLRITGRNMEEIY</sequence>
<dbReference type="OrthoDB" id="9996134at2759"/>
<proteinExistence type="predicted"/>
<protein>
    <submittedName>
        <fullName evidence="1">Uncharacterized protein</fullName>
    </submittedName>
</protein>
<keyword evidence="2" id="KW-1185">Reference proteome</keyword>
<gene>
    <name evidence="1" type="ORF">MCOR_15393</name>
</gene>
<evidence type="ECO:0000313" key="2">
    <source>
        <dbReference type="Proteomes" id="UP000507470"/>
    </source>
</evidence>
<dbReference type="Proteomes" id="UP000507470">
    <property type="component" value="Unassembled WGS sequence"/>
</dbReference>
<evidence type="ECO:0000313" key="1">
    <source>
        <dbReference type="EMBL" id="CAC5379310.1"/>
    </source>
</evidence>
<reference evidence="1 2" key="1">
    <citation type="submission" date="2020-06" db="EMBL/GenBank/DDBJ databases">
        <authorList>
            <person name="Li R."/>
            <person name="Bekaert M."/>
        </authorList>
    </citation>
    <scope>NUCLEOTIDE SEQUENCE [LARGE SCALE GENOMIC DNA]</scope>
    <source>
        <strain evidence="2">wild</strain>
    </source>
</reference>
<dbReference type="EMBL" id="CACVKT020002664">
    <property type="protein sequence ID" value="CAC5379310.1"/>
    <property type="molecule type" value="Genomic_DNA"/>
</dbReference>
<accession>A0A6J8B7J9</accession>